<dbReference type="Gene3D" id="2.40.10.350">
    <property type="entry name" value="Rod shape-determining protein MreC, domain 2"/>
    <property type="match status" value="1"/>
</dbReference>
<dbReference type="InterPro" id="IPR042177">
    <property type="entry name" value="Cell/Rod_1"/>
</dbReference>
<evidence type="ECO:0000259" key="8">
    <source>
        <dbReference type="Pfam" id="PF04085"/>
    </source>
</evidence>
<dbReference type="InterPro" id="IPR007221">
    <property type="entry name" value="MreC"/>
</dbReference>
<dbReference type="RefSeq" id="WP_242533295.1">
    <property type="nucleotide sequence ID" value="NZ_BAABLE010000005.1"/>
</dbReference>
<feature type="domain" description="Rod shape-determining protein MreC beta-barrel core" evidence="8">
    <location>
        <begin position="131"/>
        <end position="276"/>
    </location>
</feature>
<dbReference type="NCBIfam" id="TIGR00219">
    <property type="entry name" value="mreC"/>
    <property type="match status" value="1"/>
</dbReference>
<evidence type="ECO:0000256" key="6">
    <source>
        <dbReference type="SAM" id="MobiDB-lite"/>
    </source>
</evidence>
<protein>
    <recommendedName>
        <fullName evidence="2 5">Cell shape-determining protein MreC</fullName>
    </recommendedName>
    <alternativeName>
        <fullName evidence="4 5">Cell shape protein MreC</fullName>
    </alternativeName>
</protein>
<reference evidence="9 10" key="1">
    <citation type="submission" date="2020-08" db="EMBL/GenBank/DDBJ databases">
        <title>Genomic Encyclopedia of Type Strains, Phase IV (KMG-IV): sequencing the most valuable type-strain genomes for metagenomic binning, comparative biology and taxonomic classification.</title>
        <authorList>
            <person name="Goeker M."/>
        </authorList>
    </citation>
    <scope>NUCLEOTIDE SEQUENCE [LARGE SCALE GENOMIC DNA]</scope>
    <source>
        <strain evidence="9 10">DSM 106739</strain>
    </source>
</reference>
<dbReference type="EMBL" id="JACIET010000002">
    <property type="protein sequence ID" value="MBB4014215.1"/>
    <property type="molecule type" value="Genomic_DNA"/>
</dbReference>
<comment type="caution">
    <text evidence="9">The sequence shown here is derived from an EMBL/GenBank/DDBJ whole genome shotgun (WGS) entry which is preliminary data.</text>
</comment>
<dbReference type="InterPro" id="IPR042175">
    <property type="entry name" value="Cell/Rod_MreC_2"/>
</dbReference>
<dbReference type="AlphaFoldDB" id="A0A840BLV7"/>
<sequence>MMSVVGHQPPPFFKRGLPPAARLTLFLVLSLGLLVADLRFRYLETVRHGMTVLAYPLQIAAATPAEWANRTYAYFSSLSQLQSENKGLRNTALSDAKRLLRQDSLEKENQQLRDLLAMRERVSAHSIAAEVIYAARDPFSRRVIIDRGERDGIEPGLAAIDRAGVVGQVTRVFPLQAEITLLTDKDQAIPVKVVRTGQRAVMFGAGGGLLELRYLAANADVEPGDVIVTSGLDGTYLPDLPVAKVLKVNRDDARGFARFICQPVAGIERSGAVLVLGRTVKPIPDPTANLPAPTPAPGGRSKRR</sequence>
<evidence type="ECO:0000256" key="1">
    <source>
        <dbReference type="ARBA" id="ARBA00009369"/>
    </source>
</evidence>
<proteinExistence type="inferred from homology"/>
<dbReference type="GO" id="GO:0005886">
    <property type="term" value="C:plasma membrane"/>
    <property type="evidence" value="ECO:0007669"/>
    <property type="project" value="TreeGrafter"/>
</dbReference>
<keyword evidence="10" id="KW-1185">Reference proteome</keyword>
<keyword evidence="3 5" id="KW-0133">Cell shape</keyword>
<dbReference type="PIRSF" id="PIRSF038471">
    <property type="entry name" value="MreC"/>
    <property type="match status" value="1"/>
</dbReference>
<keyword evidence="7" id="KW-0812">Transmembrane</keyword>
<feature type="region of interest" description="Disordered" evidence="6">
    <location>
        <begin position="284"/>
        <end position="304"/>
    </location>
</feature>
<evidence type="ECO:0000256" key="7">
    <source>
        <dbReference type="SAM" id="Phobius"/>
    </source>
</evidence>
<dbReference type="GO" id="GO:0008360">
    <property type="term" value="P:regulation of cell shape"/>
    <property type="evidence" value="ECO:0007669"/>
    <property type="project" value="UniProtKB-KW"/>
</dbReference>
<evidence type="ECO:0000256" key="5">
    <source>
        <dbReference type="PIRNR" id="PIRNR038471"/>
    </source>
</evidence>
<evidence type="ECO:0000313" key="9">
    <source>
        <dbReference type="EMBL" id="MBB4014215.1"/>
    </source>
</evidence>
<name>A0A840BLV7_9RHOO</name>
<keyword evidence="7" id="KW-0472">Membrane</keyword>
<dbReference type="PANTHER" id="PTHR34138:SF1">
    <property type="entry name" value="CELL SHAPE-DETERMINING PROTEIN MREC"/>
    <property type="match status" value="1"/>
</dbReference>
<evidence type="ECO:0000313" key="10">
    <source>
        <dbReference type="Proteomes" id="UP000561045"/>
    </source>
</evidence>
<organism evidence="9 10">
    <name type="scientific">Niveibacterium umoris</name>
    <dbReference type="NCBI Taxonomy" id="1193620"/>
    <lineage>
        <taxon>Bacteria</taxon>
        <taxon>Pseudomonadati</taxon>
        <taxon>Pseudomonadota</taxon>
        <taxon>Betaproteobacteria</taxon>
        <taxon>Rhodocyclales</taxon>
        <taxon>Rhodocyclaceae</taxon>
        <taxon>Niveibacterium</taxon>
    </lineage>
</organism>
<dbReference type="PANTHER" id="PTHR34138">
    <property type="entry name" value="CELL SHAPE-DETERMINING PROTEIN MREC"/>
    <property type="match status" value="1"/>
</dbReference>
<comment type="function">
    <text evidence="5">Involved in formation and maintenance of cell shape.</text>
</comment>
<feature type="transmembrane region" description="Helical" evidence="7">
    <location>
        <begin position="20"/>
        <end position="40"/>
    </location>
</feature>
<dbReference type="InterPro" id="IPR055342">
    <property type="entry name" value="MreC_beta-barrel_core"/>
</dbReference>
<dbReference type="Proteomes" id="UP000561045">
    <property type="component" value="Unassembled WGS sequence"/>
</dbReference>
<dbReference type="Pfam" id="PF04085">
    <property type="entry name" value="MreC"/>
    <property type="match status" value="1"/>
</dbReference>
<accession>A0A840BLV7</accession>
<gene>
    <name evidence="9" type="ORF">GGR36_003561</name>
</gene>
<comment type="similarity">
    <text evidence="1 5">Belongs to the MreC family.</text>
</comment>
<evidence type="ECO:0000256" key="3">
    <source>
        <dbReference type="ARBA" id="ARBA00022960"/>
    </source>
</evidence>
<keyword evidence="7" id="KW-1133">Transmembrane helix</keyword>
<dbReference type="Gene3D" id="2.40.10.340">
    <property type="entry name" value="Rod shape-determining protein MreC, domain 1"/>
    <property type="match status" value="1"/>
</dbReference>
<evidence type="ECO:0000256" key="4">
    <source>
        <dbReference type="ARBA" id="ARBA00032089"/>
    </source>
</evidence>
<evidence type="ECO:0000256" key="2">
    <source>
        <dbReference type="ARBA" id="ARBA00013855"/>
    </source>
</evidence>